<dbReference type="Proteomes" id="UP000076154">
    <property type="component" value="Unassembled WGS sequence"/>
</dbReference>
<dbReference type="InParanoid" id="A0A369JRZ5"/>
<sequence length="286" mass="31413">MALVLYSARQTARNNSQETNTRLYTNPDVFHLNEDLMNHANFRPPHGYNDQPEVSRSQLSMISKSFKKLFRRQKNRNASAAYTYNDADLLSSPFLYQPEYLQPQPEIQPGDSGNNFRSVDDAGQTVARRSDHPGQVASTPLNASDNAQGSNQYTIPERSDNYGGPLPNAPEFANDNVSTTYPVWNRGGFPARAGPTLNDNFVQGSFTTRAQTTGNQDNTAALGISSFNGHTGPSPFENVYTGVDPMQQATSSDVRTAYRNDTIRSLPPSEDGHDSAISFGAIPLPM</sequence>
<feature type="region of interest" description="Disordered" evidence="1">
    <location>
        <begin position="263"/>
        <end position="286"/>
    </location>
</feature>
<evidence type="ECO:0000256" key="1">
    <source>
        <dbReference type="SAM" id="MobiDB-lite"/>
    </source>
</evidence>
<name>A0A369JRZ5_HYPMA</name>
<evidence type="ECO:0000313" key="2">
    <source>
        <dbReference type="EMBL" id="RDB22124.1"/>
    </source>
</evidence>
<dbReference type="EMBL" id="LUEZ02000052">
    <property type="protein sequence ID" value="RDB22124.1"/>
    <property type="molecule type" value="Genomic_DNA"/>
</dbReference>
<evidence type="ECO:0000313" key="3">
    <source>
        <dbReference type="Proteomes" id="UP000076154"/>
    </source>
</evidence>
<feature type="region of interest" description="Disordered" evidence="1">
    <location>
        <begin position="125"/>
        <end position="171"/>
    </location>
</feature>
<gene>
    <name evidence="2" type="ORF">Hypma_010714</name>
</gene>
<keyword evidence="3" id="KW-1185">Reference proteome</keyword>
<dbReference type="AlphaFoldDB" id="A0A369JRZ5"/>
<feature type="compositionally biased region" description="Polar residues" evidence="1">
    <location>
        <begin position="136"/>
        <end position="154"/>
    </location>
</feature>
<protein>
    <submittedName>
        <fullName evidence="2">Uncharacterized protein</fullName>
    </submittedName>
</protein>
<organism evidence="2 3">
    <name type="scientific">Hypsizygus marmoreus</name>
    <name type="common">White beech mushroom</name>
    <name type="synonym">Agaricus marmoreus</name>
    <dbReference type="NCBI Taxonomy" id="39966"/>
    <lineage>
        <taxon>Eukaryota</taxon>
        <taxon>Fungi</taxon>
        <taxon>Dikarya</taxon>
        <taxon>Basidiomycota</taxon>
        <taxon>Agaricomycotina</taxon>
        <taxon>Agaricomycetes</taxon>
        <taxon>Agaricomycetidae</taxon>
        <taxon>Agaricales</taxon>
        <taxon>Tricholomatineae</taxon>
        <taxon>Lyophyllaceae</taxon>
        <taxon>Hypsizygus</taxon>
    </lineage>
</organism>
<reference evidence="2" key="1">
    <citation type="submission" date="2018-04" db="EMBL/GenBank/DDBJ databases">
        <title>Whole genome sequencing of Hypsizygus marmoreus.</title>
        <authorList>
            <person name="Choi I.-G."/>
            <person name="Min B."/>
            <person name="Kim J.-G."/>
            <person name="Kim S."/>
            <person name="Oh Y.-L."/>
            <person name="Kong W.-S."/>
            <person name="Park H."/>
            <person name="Jeong J."/>
            <person name="Song E.-S."/>
        </authorList>
    </citation>
    <scope>NUCLEOTIDE SEQUENCE [LARGE SCALE GENOMIC DNA]</scope>
    <source>
        <strain evidence="2">51987-8</strain>
    </source>
</reference>
<proteinExistence type="predicted"/>
<comment type="caution">
    <text evidence="2">The sequence shown here is derived from an EMBL/GenBank/DDBJ whole genome shotgun (WGS) entry which is preliminary data.</text>
</comment>
<accession>A0A369JRZ5</accession>